<gene>
    <name evidence="1" type="ORF">METZ01_LOCUS291637</name>
</gene>
<protein>
    <submittedName>
        <fullName evidence="1">Uncharacterized protein</fullName>
    </submittedName>
</protein>
<reference evidence="1" key="1">
    <citation type="submission" date="2018-05" db="EMBL/GenBank/DDBJ databases">
        <authorList>
            <person name="Lanie J.A."/>
            <person name="Ng W.-L."/>
            <person name="Kazmierczak K.M."/>
            <person name="Andrzejewski T.M."/>
            <person name="Davidsen T.M."/>
            <person name="Wayne K.J."/>
            <person name="Tettelin H."/>
            <person name="Glass J.I."/>
            <person name="Rusch D."/>
            <person name="Podicherti R."/>
            <person name="Tsui H.-C.T."/>
            <person name="Winkler M.E."/>
        </authorList>
    </citation>
    <scope>NUCLEOTIDE SEQUENCE</scope>
</reference>
<name>A0A382LQV6_9ZZZZ</name>
<accession>A0A382LQV6</accession>
<evidence type="ECO:0000313" key="1">
    <source>
        <dbReference type="EMBL" id="SVC38783.1"/>
    </source>
</evidence>
<proteinExistence type="predicted"/>
<organism evidence="1">
    <name type="scientific">marine metagenome</name>
    <dbReference type="NCBI Taxonomy" id="408172"/>
    <lineage>
        <taxon>unclassified sequences</taxon>
        <taxon>metagenomes</taxon>
        <taxon>ecological metagenomes</taxon>
    </lineage>
</organism>
<sequence length="29" mass="3177">MLIVIHIASMPYINNNATIILTPIILING</sequence>
<dbReference type="AlphaFoldDB" id="A0A382LQV6"/>
<dbReference type="EMBL" id="UINC01088499">
    <property type="protein sequence ID" value="SVC38783.1"/>
    <property type="molecule type" value="Genomic_DNA"/>
</dbReference>